<dbReference type="KEGG" id="hda:BB347_00245"/>
<dbReference type="InterPro" id="IPR055954">
    <property type="entry name" value="DUF7532"/>
</dbReference>
<name>A0A1N7A3V2_9EURY</name>
<sequence length="125" mass="14361">MHFDQRTQQALREVGLETDDLRAASEAVVEAVEADARALEDFFDEYDTVYSDMDMAHSSAEFPEHAVEHLDLMTHADEMRGWLRFDTWGAYVENGRLLPDDSVELTLGPTINDRVRFAPDRETLR</sequence>
<accession>A0A1N7A3V2</accession>
<evidence type="ECO:0000313" key="3">
    <source>
        <dbReference type="Proteomes" id="UP000185687"/>
    </source>
</evidence>
<dbReference type="AlphaFoldDB" id="A0A1N7A3V2"/>
<evidence type="ECO:0000313" key="1">
    <source>
        <dbReference type="EMBL" id="APX95153.1"/>
    </source>
</evidence>
<protein>
    <submittedName>
        <fullName evidence="2">Uncharacterized protein</fullName>
    </submittedName>
</protein>
<dbReference type="Proteomes" id="UP000187321">
    <property type="component" value="Chromosome"/>
</dbReference>
<dbReference type="Pfam" id="PF24376">
    <property type="entry name" value="DUF7532"/>
    <property type="match status" value="1"/>
</dbReference>
<dbReference type="RefSeq" id="WP_076580208.1">
    <property type="nucleotide sequence ID" value="NZ_CP019327.1"/>
</dbReference>
<evidence type="ECO:0000313" key="4">
    <source>
        <dbReference type="Proteomes" id="UP000187321"/>
    </source>
</evidence>
<dbReference type="Proteomes" id="UP000185687">
    <property type="component" value="Unassembled WGS sequence"/>
</dbReference>
<reference evidence="2 3" key="2">
    <citation type="submission" date="2017-01" db="EMBL/GenBank/DDBJ databases">
        <authorList>
            <person name="Mah S.A."/>
            <person name="Swanson W.J."/>
            <person name="Moy G.W."/>
            <person name="Vacquier V.D."/>
        </authorList>
    </citation>
    <scope>NUCLEOTIDE SEQUENCE [LARGE SCALE GENOMIC DNA]</scope>
    <source>
        <strain evidence="2 3">CGMCC 1.8909</strain>
    </source>
</reference>
<dbReference type="OrthoDB" id="199125at2157"/>
<dbReference type="GeneID" id="30954326"/>
<dbReference type="EMBL" id="FTNP01000001">
    <property type="protein sequence ID" value="SIR33703.1"/>
    <property type="molecule type" value="Genomic_DNA"/>
</dbReference>
<evidence type="ECO:0000313" key="2">
    <source>
        <dbReference type="EMBL" id="SIR33703.1"/>
    </source>
</evidence>
<keyword evidence="3" id="KW-1185">Reference proteome</keyword>
<reference evidence="1 4" key="1">
    <citation type="submission" date="2017-01" db="EMBL/GenBank/DDBJ databases">
        <title>Complete genome sequence of Haloterrigena daqingensis type strain (JX313T).</title>
        <authorList>
            <person name="Shuang W."/>
        </authorList>
    </citation>
    <scope>NUCLEOTIDE SEQUENCE [LARGE SCALE GENOMIC DNA]</scope>
    <source>
        <strain evidence="1 4">JX313</strain>
    </source>
</reference>
<proteinExistence type="predicted"/>
<organism evidence="2 3">
    <name type="scientific">Natronorubrum daqingense</name>
    <dbReference type="NCBI Taxonomy" id="588898"/>
    <lineage>
        <taxon>Archaea</taxon>
        <taxon>Methanobacteriati</taxon>
        <taxon>Methanobacteriota</taxon>
        <taxon>Stenosarchaea group</taxon>
        <taxon>Halobacteria</taxon>
        <taxon>Halobacteriales</taxon>
        <taxon>Natrialbaceae</taxon>
        <taxon>Natronorubrum</taxon>
    </lineage>
</organism>
<dbReference type="EMBL" id="CP019327">
    <property type="protein sequence ID" value="APX95153.1"/>
    <property type="molecule type" value="Genomic_DNA"/>
</dbReference>
<gene>
    <name evidence="1" type="ORF">BB347_00245</name>
    <name evidence="2" type="ORF">SAMN05421809_1019</name>
</gene>